<dbReference type="KEGG" id="mmyr:MXMO3_03631"/>
<feature type="domain" description="ParB-like N-terminal" evidence="4">
    <location>
        <begin position="71"/>
        <end position="163"/>
    </location>
</feature>
<geneLocation type="plasmid" evidence="6">
    <name>phl2708y3</name>
</geneLocation>
<dbReference type="Pfam" id="PF07506">
    <property type="entry name" value="RepB"/>
    <property type="match status" value="1"/>
</dbReference>
<keyword evidence="6" id="KW-1185">Reference proteome</keyword>
<dbReference type="CDD" id="cd16405">
    <property type="entry name" value="RepB_like_N"/>
    <property type="match status" value="1"/>
</dbReference>
<dbReference type="STRING" id="1122213.GCA_000423365_03452"/>
<dbReference type="AlphaFoldDB" id="A0A2R4MJJ5"/>
<keyword evidence="5" id="KW-0614">Plasmid</keyword>
<feature type="region of interest" description="Disordered" evidence="3">
    <location>
        <begin position="1"/>
        <end position="38"/>
    </location>
</feature>
<keyword evidence="2" id="KW-0175">Coiled coil</keyword>
<dbReference type="InterPro" id="IPR011111">
    <property type="entry name" value="Plasmid_RepB"/>
</dbReference>
<feature type="coiled-coil region" evidence="2">
    <location>
        <begin position="43"/>
        <end position="70"/>
    </location>
</feature>
<proteinExistence type="inferred from homology"/>
<dbReference type="PANTHER" id="PTHR33375:SF1">
    <property type="entry name" value="CHROMOSOME-PARTITIONING PROTEIN PARB-RELATED"/>
    <property type="match status" value="1"/>
</dbReference>
<dbReference type="EMBL" id="CP021332">
    <property type="protein sequence ID" value="AVX06134.1"/>
    <property type="molecule type" value="Genomic_DNA"/>
</dbReference>
<dbReference type="InterPro" id="IPR017819">
    <property type="entry name" value="Plasmid_partition_RepB"/>
</dbReference>
<protein>
    <submittedName>
        <fullName evidence="5">Putative replication protein</fullName>
    </submittedName>
</protein>
<reference evidence="5 6" key="1">
    <citation type="submission" date="2017-05" db="EMBL/GenBank/DDBJ databases">
        <title>Genome Analysis of Maritalea myrionectae HL2708#5.</title>
        <authorList>
            <consortium name="Cotde Inc.-PKNU"/>
            <person name="Jang D."/>
            <person name="Oh H.-M."/>
        </authorList>
    </citation>
    <scope>NUCLEOTIDE SEQUENCE [LARGE SCALE GENOMIC DNA]</scope>
    <source>
        <strain evidence="5 6">HL2708#5</strain>
        <plasmid evidence="6">phl2708y3</plasmid>
    </source>
</reference>
<dbReference type="SUPFAM" id="SSF109709">
    <property type="entry name" value="KorB DNA-binding domain-like"/>
    <property type="match status" value="1"/>
</dbReference>
<dbReference type="NCBIfam" id="TIGR00180">
    <property type="entry name" value="parB_part"/>
    <property type="match status" value="1"/>
</dbReference>
<dbReference type="InterPro" id="IPR004437">
    <property type="entry name" value="ParB/RepB/Spo0J"/>
</dbReference>
<dbReference type="InterPro" id="IPR036086">
    <property type="entry name" value="ParB/Sulfiredoxin_sf"/>
</dbReference>
<dbReference type="Gene3D" id="3.90.1530.10">
    <property type="entry name" value="Conserved hypothetical protein from pyrococcus furiosus pfu- 392566-001, ParB domain"/>
    <property type="match status" value="1"/>
</dbReference>
<accession>A0A2R4MJJ5</accession>
<evidence type="ECO:0000256" key="1">
    <source>
        <dbReference type="ARBA" id="ARBA00006295"/>
    </source>
</evidence>
<dbReference type="GO" id="GO:0007059">
    <property type="term" value="P:chromosome segregation"/>
    <property type="evidence" value="ECO:0007669"/>
    <property type="project" value="TreeGrafter"/>
</dbReference>
<evidence type="ECO:0000313" key="5">
    <source>
        <dbReference type="EMBL" id="AVX06134.1"/>
    </source>
</evidence>
<evidence type="ECO:0000256" key="3">
    <source>
        <dbReference type="SAM" id="MobiDB-lite"/>
    </source>
</evidence>
<dbReference type="GO" id="GO:0005694">
    <property type="term" value="C:chromosome"/>
    <property type="evidence" value="ECO:0007669"/>
    <property type="project" value="TreeGrafter"/>
</dbReference>
<dbReference type="Pfam" id="PF02195">
    <property type="entry name" value="ParB_N"/>
    <property type="match status" value="1"/>
</dbReference>
<dbReference type="InterPro" id="IPR003115">
    <property type="entry name" value="ParB_N"/>
</dbReference>
<dbReference type="InterPro" id="IPR037972">
    <property type="entry name" value="RepB_N"/>
</dbReference>
<dbReference type="NCBIfam" id="TIGR03454">
    <property type="entry name" value="partition_RepB"/>
    <property type="match status" value="1"/>
</dbReference>
<name>A0A2R4MJJ5_9HYPH</name>
<gene>
    <name evidence="5" type="ORF">MXMO3_03631</name>
</gene>
<dbReference type="RefSeq" id="WP_117397091.1">
    <property type="nucleotide sequence ID" value="NZ_CP021332.1"/>
</dbReference>
<comment type="similarity">
    <text evidence="1">Belongs to the ParB family.</text>
</comment>
<dbReference type="PANTHER" id="PTHR33375">
    <property type="entry name" value="CHROMOSOME-PARTITIONING PROTEIN PARB-RELATED"/>
    <property type="match status" value="1"/>
</dbReference>
<dbReference type="SMART" id="SM00470">
    <property type="entry name" value="ParB"/>
    <property type="match status" value="1"/>
</dbReference>
<sequence>MSKRKSIVSSFGDLTGDTPKANTPDPKPDEKQKTPGRVAAGIIGTTQRTLSQLREERDQLLADAQSADKILRLDADKIDPSPFQDRLPDDDVEAFNQFKQSLSDEGQKVPITVRMHPQQPDRHQIVYGHRRWRALKELGLPVKAILVDYSDRDLVVAQGIENANRQDLSWIERALFADEMHRAGLKPKDIKAALSVDDAQLSKFRYVIKQVGTPLIQLIGRAPGIGRPRWIELADCLKDGADENQLLETLSADKVQKNLSPDDRFGLIIKLAKPEKPSRARAPSVSLGEVGTMQKGTNEVRIKLKKQHQVEFASFLEREMDALLAKYNQLRKGQ</sequence>
<evidence type="ECO:0000256" key="2">
    <source>
        <dbReference type="SAM" id="Coils"/>
    </source>
</evidence>
<evidence type="ECO:0000259" key="4">
    <source>
        <dbReference type="SMART" id="SM00470"/>
    </source>
</evidence>
<dbReference type="SUPFAM" id="SSF110849">
    <property type="entry name" value="ParB/Sulfiredoxin"/>
    <property type="match status" value="1"/>
</dbReference>
<dbReference type="InterPro" id="IPR050336">
    <property type="entry name" value="Chromosome_partition/occlusion"/>
</dbReference>
<dbReference type="Proteomes" id="UP000258927">
    <property type="component" value="Plasmid pHL2708Y3"/>
</dbReference>
<dbReference type="GO" id="GO:0003677">
    <property type="term" value="F:DNA binding"/>
    <property type="evidence" value="ECO:0007669"/>
    <property type="project" value="InterPro"/>
</dbReference>
<evidence type="ECO:0000313" key="6">
    <source>
        <dbReference type="Proteomes" id="UP000258927"/>
    </source>
</evidence>
<organism evidence="5 6">
    <name type="scientific">Maritalea myrionectae</name>
    <dbReference type="NCBI Taxonomy" id="454601"/>
    <lineage>
        <taxon>Bacteria</taxon>
        <taxon>Pseudomonadati</taxon>
        <taxon>Pseudomonadota</taxon>
        <taxon>Alphaproteobacteria</taxon>
        <taxon>Hyphomicrobiales</taxon>
        <taxon>Devosiaceae</taxon>
        <taxon>Maritalea</taxon>
    </lineage>
</organism>